<dbReference type="GO" id="GO:0008800">
    <property type="term" value="F:beta-lactamase activity"/>
    <property type="evidence" value="ECO:0007669"/>
    <property type="project" value="UniProtKB-EC"/>
</dbReference>
<dbReference type="Gene3D" id="3.40.710.10">
    <property type="entry name" value="DD-peptidase/beta-lactamase superfamily"/>
    <property type="match status" value="1"/>
</dbReference>
<dbReference type="InterPro" id="IPR000871">
    <property type="entry name" value="Beta-lactam_class-A"/>
</dbReference>
<dbReference type="Pfam" id="PF13354">
    <property type="entry name" value="Beta-lactamase2"/>
    <property type="match status" value="1"/>
</dbReference>
<evidence type="ECO:0000259" key="1">
    <source>
        <dbReference type="Pfam" id="PF13354"/>
    </source>
</evidence>
<dbReference type="EMBL" id="QKNV01000085">
    <property type="protein sequence ID" value="PZA21503.1"/>
    <property type="molecule type" value="Genomic_DNA"/>
</dbReference>
<keyword evidence="3" id="KW-0378">Hydrolase</keyword>
<dbReference type="OrthoDB" id="33989at2"/>
<keyword evidence="4" id="KW-1185">Reference proteome</keyword>
<dbReference type="RefSeq" id="WP_110552150.1">
    <property type="nucleotide sequence ID" value="NZ_JACIBU010000001.1"/>
</dbReference>
<comment type="caution">
    <text evidence="3">The sequence shown here is derived from an EMBL/GenBank/DDBJ whole genome shotgun (WGS) entry which is preliminary data.</text>
</comment>
<dbReference type="InterPro" id="IPR012338">
    <property type="entry name" value="Beta-lactam/transpept-like"/>
</dbReference>
<evidence type="ECO:0000313" key="4">
    <source>
        <dbReference type="Proteomes" id="UP000247602"/>
    </source>
</evidence>
<dbReference type="AlphaFoldDB" id="A0A323VBT4"/>
<organism evidence="3 4">
    <name type="scientific">Modestobacter versicolor</name>
    <dbReference type="NCBI Taxonomy" id="429133"/>
    <lineage>
        <taxon>Bacteria</taxon>
        <taxon>Bacillati</taxon>
        <taxon>Actinomycetota</taxon>
        <taxon>Actinomycetes</taxon>
        <taxon>Geodermatophilales</taxon>
        <taxon>Geodermatophilaceae</taxon>
        <taxon>Modestobacter</taxon>
    </lineage>
</organism>
<dbReference type="PANTHER" id="PTHR35333:SF3">
    <property type="entry name" value="BETA-LACTAMASE-TYPE TRANSPEPTIDASE FOLD CONTAINING PROTEIN"/>
    <property type="match status" value="1"/>
</dbReference>
<dbReference type="InterPro" id="IPR045155">
    <property type="entry name" value="Beta-lactam_cat"/>
</dbReference>
<reference evidence="2 5" key="2">
    <citation type="submission" date="2020-08" db="EMBL/GenBank/DDBJ databases">
        <title>Sequencing the genomes of 1000 actinobacteria strains.</title>
        <authorList>
            <person name="Klenk H.-P."/>
        </authorList>
    </citation>
    <scope>NUCLEOTIDE SEQUENCE [LARGE SCALE GENOMIC DNA]</scope>
    <source>
        <strain evidence="2 5">DSM 16678</strain>
    </source>
</reference>
<evidence type="ECO:0000313" key="5">
    <source>
        <dbReference type="Proteomes" id="UP000580718"/>
    </source>
</evidence>
<name>A0A323VBT4_9ACTN</name>
<dbReference type="SUPFAM" id="SSF56601">
    <property type="entry name" value="beta-lactamase/transpeptidase-like"/>
    <property type="match status" value="1"/>
</dbReference>
<dbReference type="Proteomes" id="UP000247602">
    <property type="component" value="Unassembled WGS sequence"/>
</dbReference>
<dbReference type="Proteomes" id="UP000580718">
    <property type="component" value="Unassembled WGS sequence"/>
</dbReference>
<accession>A0A323VBT4</accession>
<evidence type="ECO:0000313" key="2">
    <source>
        <dbReference type="EMBL" id="MBB3676037.1"/>
    </source>
</evidence>
<reference evidence="3 4" key="1">
    <citation type="submission" date="2018-06" db="EMBL/GenBank/DDBJ databases">
        <title>Draft genome sequence of Modestobacter versicolor CP153-2.</title>
        <authorList>
            <person name="Gundlapally S.R."/>
        </authorList>
    </citation>
    <scope>NUCLEOTIDE SEQUENCE [LARGE SCALE GENOMIC DNA]</scope>
    <source>
        <strain evidence="3 4">CP153-2</strain>
    </source>
</reference>
<feature type="domain" description="Beta-lactamase class A catalytic" evidence="1">
    <location>
        <begin position="22"/>
        <end position="269"/>
    </location>
</feature>
<dbReference type="EC" id="3.5.2.6" evidence="2"/>
<sequence>MSAAAVLHEARSLLRGAGLRAGLLVRDLGTGEEIGLEPDAVFPSASLVKVPLAVATLERIERGELDGATELRVGPGDAGAPGPPGISRFRHPATVAVDDLLYLAVAVSDGVAADALFDLTPPDRVRAELARLGIEGIAVRHVVRDLTDTPAERFPDGEVHLAHVLARSAGTGGRGHAVAQLDVTRANSGSARAHVDLLQALWLPSAVAPPVAARVRALLAANLHRQRLTPDFATDAARWSSKTGTLLNLRHEVGVVEHADGQRFAVAALSESQVAAVSQPGAEAVLGQVARQLRDVLRGG</sequence>
<proteinExistence type="predicted"/>
<gene>
    <name evidence="3" type="ORF">DMO24_09940</name>
    <name evidence="2" type="ORF">FHX36_001772</name>
</gene>
<dbReference type="GO" id="GO:0030655">
    <property type="term" value="P:beta-lactam antibiotic catabolic process"/>
    <property type="evidence" value="ECO:0007669"/>
    <property type="project" value="InterPro"/>
</dbReference>
<dbReference type="EMBL" id="JACIBU010000001">
    <property type="protein sequence ID" value="MBB3676037.1"/>
    <property type="molecule type" value="Genomic_DNA"/>
</dbReference>
<evidence type="ECO:0000313" key="3">
    <source>
        <dbReference type="EMBL" id="PZA21503.1"/>
    </source>
</evidence>
<dbReference type="PANTHER" id="PTHR35333">
    <property type="entry name" value="BETA-LACTAMASE"/>
    <property type="match status" value="1"/>
</dbReference>
<dbReference type="GO" id="GO:0046677">
    <property type="term" value="P:response to antibiotic"/>
    <property type="evidence" value="ECO:0007669"/>
    <property type="project" value="InterPro"/>
</dbReference>
<protein>
    <submittedName>
        <fullName evidence="2">Beta-lactamase class A</fullName>
        <ecNumber evidence="2">3.5.2.6</ecNumber>
    </submittedName>
    <submittedName>
        <fullName evidence="3">Serine hydrolase</fullName>
    </submittedName>
</protein>